<comment type="catalytic activity">
    <reaction evidence="1 9">
        <text>N-(5-phospho-beta-D-ribosyl)anthranilate = 1-(2-carboxyphenylamino)-1-deoxy-D-ribulose 5-phosphate</text>
        <dbReference type="Rhea" id="RHEA:21540"/>
        <dbReference type="ChEBI" id="CHEBI:18277"/>
        <dbReference type="ChEBI" id="CHEBI:58613"/>
        <dbReference type="EC" id="5.3.1.24"/>
    </reaction>
</comment>
<evidence type="ECO:0000256" key="1">
    <source>
        <dbReference type="ARBA" id="ARBA00001164"/>
    </source>
</evidence>
<reference evidence="11" key="1">
    <citation type="journal article" date="2021" name="PeerJ">
        <title>Extensive microbial diversity within the chicken gut microbiome revealed by metagenomics and culture.</title>
        <authorList>
            <person name="Gilroy R."/>
            <person name="Ravi A."/>
            <person name="Getino M."/>
            <person name="Pursley I."/>
            <person name="Horton D.L."/>
            <person name="Alikhan N.F."/>
            <person name="Baker D."/>
            <person name="Gharbi K."/>
            <person name="Hall N."/>
            <person name="Watson M."/>
            <person name="Adriaenssens E.M."/>
            <person name="Foster-Nyarko E."/>
            <person name="Jarju S."/>
            <person name="Secka A."/>
            <person name="Antonio M."/>
            <person name="Oren A."/>
            <person name="Chaudhuri R.R."/>
            <person name="La Ragione R."/>
            <person name="Hildebrand F."/>
            <person name="Pallen M.J."/>
        </authorList>
    </citation>
    <scope>NUCLEOTIDE SEQUENCE</scope>
    <source>
        <strain evidence="11">CHK172-16539</strain>
    </source>
</reference>
<dbReference type="EMBL" id="DXBN01000021">
    <property type="protein sequence ID" value="HIZ52485.1"/>
    <property type="molecule type" value="Genomic_DNA"/>
</dbReference>
<dbReference type="GO" id="GO:0004640">
    <property type="term" value="F:phosphoribosylanthranilate isomerase activity"/>
    <property type="evidence" value="ECO:0007669"/>
    <property type="project" value="UniProtKB-UniRule"/>
</dbReference>
<dbReference type="InterPro" id="IPR001240">
    <property type="entry name" value="PRAI_dom"/>
</dbReference>
<gene>
    <name evidence="9" type="primary">trpF</name>
    <name evidence="11" type="ORF">IAA20_00885</name>
</gene>
<evidence type="ECO:0000256" key="8">
    <source>
        <dbReference type="ARBA" id="ARBA00023235"/>
    </source>
</evidence>
<dbReference type="InterPro" id="IPR044643">
    <property type="entry name" value="TrpF_fam"/>
</dbReference>
<keyword evidence="8 9" id="KW-0413">Isomerase</keyword>
<evidence type="ECO:0000313" key="11">
    <source>
        <dbReference type="EMBL" id="HIZ52485.1"/>
    </source>
</evidence>
<dbReference type="InterPro" id="IPR011060">
    <property type="entry name" value="RibuloseP-bd_barrel"/>
</dbReference>
<dbReference type="Pfam" id="PF00697">
    <property type="entry name" value="PRAI"/>
    <property type="match status" value="1"/>
</dbReference>
<evidence type="ECO:0000256" key="4">
    <source>
        <dbReference type="ARBA" id="ARBA00022272"/>
    </source>
</evidence>
<evidence type="ECO:0000256" key="2">
    <source>
        <dbReference type="ARBA" id="ARBA00004664"/>
    </source>
</evidence>
<dbReference type="Gene3D" id="3.20.20.70">
    <property type="entry name" value="Aldolase class I"/>
    <property type="match status" value="1"/>
</dbReference>
<comment type="caution">
    <text evidence="11">The sequence shown here is derived from an EMBL/GenBank/DDBJ whole genome shotgun (WGS) entry which is preliminary data.</text>
</comment>
<dbReference type="GO" id="GO:0000162">
    <property type="term" value="P:L-tryptophan biosynthetic process"/>
    <property type="evidence" value="ECO:0007669"/>
    <property type="project" value="UniProtKB-UniRule"/>
</dbReference>
<dbReference type="SUPFAM" id="SSF51366">
    <property type="entry name" value="Ribulose-phoshate binding barrel"/>
    <property type="match status" value="1"/>
</dbReference>
<sequence length="206" mass="22475">MTKVKICGLMNQASVEATVAAGADYLGFVFAPSKRQVTPECVRKITQNVPENVKKVGVFVSPSFVDLQRIIEIAELDVVQIHGEIPSMINQVITVPLIQALDGQANDLSQQIMRSRANSLLLDAPSNHHQHAGGNGQVFDWSVVARKTQQQLQQKQFWVAGGLSAKNVQAAIHYFQPYGVDVSSAVETNGVKDIQKIQAFIQAVRG</sequence>
<proteinExistence type="inferred from homology"/>
<dbReference type="InterPro" id="IPR013785">
    <property type="entry name" value="Aldolase_TIM"/>
</dbReference>
<dbReference type="PANTHER" id="PTHR42894">
    <property type="entry name" value="N-(5'-PHOSPHORIBOSYL)ANTHRANILATE ISOMERASE"/>
    <property type="match status" value="1"/>
</dbReference>
<evidence type="ECO:0000256" key="7">
    <source>
        <dbReference type="ARBA" id="ARBA00023141"/>
    </source>
</evidence>
<comment type="similarity">
    <text evidence="9">Belongs to the TrpF family.</text>
</comment>
<evidence type="ECO:0000259" key="10">
    <source>
        <dbReference type="Pfam" id="PF00697"/>
    </source>
</evidence>
<evidence type="ECO:0000256" key="9">
    <source>
        <dbReference type="HAMAP-Rule" id="MF_00135"/>
    </source>
</evidence>
<dbReference type="HAMAP" id="MF_00135">
    <property type="entry name" value="PRAI"/>
    <property type="match status" value="1"/>
</dbReference>
<protein>
    <recommendedName>
        <fullName evidence="4 9">N-(5'-phosphoribosyl)anthranilate isomerase</fullName>
        <shortName evidence="9">PRAI</shortName>
        <ecNumber evidence="3 9">5.3.1.24</ecNumber>
    </recommendedName>
</protein>
<organism evidence="11 12">
    <name type="scientific">Candidatus Enterococcus avicola</name>
    <dbReference type="NCBI Taxonomy" id="2838561"/>
    <lineage>
        <taxon>Bacteria</taxon>
        <taxon>Bacillati</taxon>
        <taxon>Bacillota</taxon>
        <taxon>Bacilli</taxon>
        <taxon>Lactobacillales</taxon>
        <taxon>Enterococcaceae</taxon>
        <taxon>Enterococcus</taxon>
    </lineage>
</organism>
<dbReference type="CDD" id="cd00405">
    <property type="entry name" value="PRAI"/>
    <property type="match status" value="1"/>
</dbReference>
<keyword evidence="6 9" id="KW-0822">Tryptophan biosynthesis</keyword>
<dbReference type="EC" id="5.3.1.24" evidence="3 9"/>
<evidence type="ECO:0000313" key="12">
    <source>
        <dbReference type="Proteomes" id="UP000824063"/>
    </source>
</evidence>
<dbReference type="AlphaFoldDB" id="A0A9D2JI85"/>
<reference evidence="11" key="2">
    <citation type="submission" date="2021-04" db="EMBL/GenBank/DDBJ databases">
        <authorList>
            <person name="Gilroy R."/>
        </authorList>
    </citation>
    <scope>NUCLEOTIDE SEQUENCE</scope>
    <source>
        <strain evidence="11">CHK172-16539</strain>
    </source>
</reference>
<accession>A0A9D2JI85</accession>
<name>A0A9D2JI85_9ENTE</name>
<comment type="pathway">
    <text evidence="2 9">Amino-acid biosynthesis; L-tryptophan biosynthesis; L-tryptophan from chorismate: step 3/5.</text>
</comment>
<evidence type="ECO:0000256" key="5">
    <source>
        <dbReference type="ARBA" id="ARBA00022605"/>
    </source>
</evidence>
<dbReference type="PANTHER" id="PTHR42894:SF1">
    <property type="entry name" value="N-(5'-PHOSPHORIBOSYL)ANTHRANILATE ISOMERASE"/>
    <property type="match status" value="1"/>
</dbReference>
<evidence type="ECO:0000256" key="3">
    <source>
        <dbReference type="ARBA" id="ARBA00012572"/>
    </source>
</evidence>
<keyword evidence="7 9" id="KW-0057">Aromatic amino acid biosynthesis</keyword>
<evidence type="ECO:0000256" key="6">
    <source>
        <dbReference type="ARBA" id="ARBA00022822"/>
    </source>
</evidence>
<dbReference type="NCBIfam" id="NF002300">
    <property type="entry name" value="PRK01222.1-7"/>
    <property type="match status" value="1"/>
</dbReference>
<feature type="domain" description="N-(5'phosphoribosyl) anthranilate isomerase (PRAI)" evidence="10">
    <location>
        <begin position="4"/>
        <end position="203"/>
    </location>
</feature>
<dbReference type="Proteomes" id="UP000824063">
    <property type="component" value="Unassembled WGS sequence"/>
</dbReference>
<keyword evidence="5 9" id="KW-0028">Amino-acid biosynthesis</keyword>